<dbReference type="CDD" id="cd03702">
    <property type="entry name" value="IF2_mtIF2_II"/>
    <property type="match status" value="1"/>
</dbReference>
<dbReference type="PROSITE" id="PS51722">
    <property type="entry name" value="G_TR_2"/>
    <property type="match status" value="1"/>
</dbReference>
<dbReference type="InterPro" id="IPR036925">
    <property type="entry name" value="TIF_IF2_dom3_sf"/>
</dbReference>
<dbReference type="InterPro" id="IPR044145">
    <property type="entry name" value="IF2_II"/>
</dbReference>
<organism evidence="14 15">
    <name type="scientific">Naganishia liquefaciens</name>
    <dbReference type="NCBI Taxonomy" id="104408"/>
    <lineage>
        <taxon>Eukaryota</taxon>
        <taxon>Fungi</taxon>
        <taxon>Dikarya</taxon>
        <taxon>Basidiomycota</taxon>
        <taxon>Agaricomycotina</taxon>
        <taxon>Tremellomycetes</taxon>
        <taxon>Filobasidiales</taxon>
        <taxon>Filobasidiaceae</taxon>
        <taxon>Naganishia</taxon>
    </lineage>
</organism>
<comment type="function">
    <text evidence="9">One of the essential components for the initiation of protein synthesis. Protects formylmethionyl-tRNA from spontaneous hydrolysis and promotes its binding to the 30S ribosomal subunits. Also involved in the hydrolysis of GTP during the formation of the 70S ribosomal complex.</text>
</comment>
<dbReference type="AlphaFoldDB" id="A0A8H3TVT2"/>
<keyword evidence="15" id="KW-1185">Reference proteome</keyword>
<name>A0A8H3TVT2_9TREE</name>
<dbReference type="PANTHER" id="PTHR43381:SF20">
    <property type="entry name" value="TRANSLATION INITIATION FACTOR IF-2, MITOCHONDRIAL"/>
    <property type="match status" value="1"/>
</dbReference>
<evidence type="ECO:0000256" key="7">
    <source>
        <dbReference type="ARBA" id="ARBA00023128"/>
    </source>
</evidence>
<evidence type="ECO:0000256" key="3">
    <source>
        <dbReference type="ARBA" id="ARBA00022540"/>
    </source>
</evidence>
<dbReference type="PRINTS" id="PR00315">
    <property type="entry name" value="ELONGATNFCT"/>
</dbReference>
<feature type="region of interest" description="Disordered" evidence="12">
    <location>
        <begin position="48"/>
        <end position="207"/>
    </location>
</feature>
<feature type="compositionally biased region" description="Polar residues" evidence="12">
    <location>
        <begin position="96"/>
        <end position="105"/>
    </location>
</feature>
<dbReference type="FunFam" id="2.40.30.10:FF:000007">
    <property type="entry name" value="Translation initiation factor IF-2"/>
    <property type="match status" value="1"/>
</dbReference>
<accession>A0A8H3TVT2</accession>
<evidence type="ECO:0000256" key="5">
    <source>
        <dbReference type="ARBA" id="ARBA00022917"/>
    </source>
</evidence>
<dbReference type="GO" id="GO:0003924">
    <property type="term" value="F:GTPase activity"/>
    <property type="evidence" value="ECO:0007669"/>
    <property type="project" value="InterPro"/>
</dbReference>
<dbReference type="SUPFAM" id="SSF101447">
    <property type="entry name" value="Formin homology 2 domain (FH2 domain)"/>
    <property type="match status" value="1"/>
</dbReference>
<comment type="similarity">
    <text evidence="2">Belongs to the TRAFAC class translation factor GTPase superfamily. Classic translation factor GTPase family. IF-2 subfamily.</text>
</comment>
<dbReference type="InterPro" id="IPR053905">
    <property type="entry name" value="EF-G-like_DII"/>
</dbReference>
<gene>
    <name evidence="14" type="ORF">NliqN6_4391</name>
</gene>
<dbReference type="InterPro" id="IPR005225">
    <property type="entry name" value="Small_GTP-bd"/>
</dbReference>
<evidence type="ECO:0000256" key="9">
    <source>
        <dbReference type="ARBA" id="ARBA00025162"/>
    </source>
</evidence>
<dbReference type="Gene3D" id="3.40.50.10050">
    <property type="entry name" value="Translation initiation factor IF- 2, domain 3"/>
    <property type="match status" value="1"/>
</dbReference>
<evidence type="ECO:0000256" key="12">
    <source>
        <dbReference type="SAM" id="MobiDB-lite"/>
    </source>
</evidence>
<dbReference type="EMBL" id="BLZA01000024">
    <property type="protein sequence ID" value="GHJ87989.1"/>
    <property type="molecule type" value="Genomic_DNA"/>
</dbReference>
<dbReference type="CDD" id="cd03692">
    <property type="entry name" value="mtIF2_IVc"/>
    <property type="match status" value="1"/>
</dbReference>
<keyword evidence="4" id="KW-0547">Nucleotide-binding</keyword>
<dbReference type="HAMAP" id="MF_00100_B">
    <property type="entry name" value="IF_2_B"/>
    <property type="match status" value="1"/>
</dbReference>
<evidence type="ECO:0000256" key="10">
    <source>
        <dbReference type="ARBA" id="ARBA00044200"/>
    </source>
</evidence>
<comment type="subcellular location">
    <subcellularLocation>
        <location evidence="1">Mitochondrion</location>
    </subcellularLocation>
</comment>
<comment type="caution">
    <text evidence="14">The sequence shown here is derived from an EMBL/GenBank/DDBJ whole genome shotgun (WGS) entry which is preliminary data.</text>
</comment>
<dbReference type="Gene3D" id="2.40.30.10">
    <property type="entry name" value="Translation factors"/>
    <property type="match status" value="2"/>
</dbReference>
<dbReference type="InterPro" id="IPR009000">
    <property type="entry name" value="Transl_B-barrel_sf"/>
</dbReference>
<feature type="compositionally biased region" description="Pro residues" evidence="12">
    <location>
        <begin position="190"/>
        <end position="201"/>
    </location>
</feature>
<dbReference type="FunFam" id="2.40.30.10:FF:000008">
    <property type="entry name" value="Translation initiation factor IF-2"/>
    <property type="match status" value="1"/>
</dbReference>
<keyword evidence="5" id="KW-0648">Protein biosynthesis</keyword>
<dbReference type="FunFam" id="3.40.50.300:FF:000019">
    <property type="entry name" value="Translation initiation factor IF-2"/>
    <property type="match status" value="1"/>
</dbReference>
<proteinExistence type="inferred from homology"/>
<dbReference type="NCBIfam" id="TIGR00231">
    <property type="entry name" value="small_GTP"/>
    <property type="match status" value="1"/>
</dbReference>
<dbReference type="Gene3D" id="3.40.50.300">
    <property type="entry name" value="P-loop containing nucleotide triphosphate hydrolases"/>
    <property type="match status" value="1"/>
</dbReference>
<feature type="domain" description="Tr-type G" evidence="13">
    <location>
        <begin position="305"/>
        <end position="495"/>
    </location>
</feature>
<dbReference type="Pfam" id="PF11987">
    <property type="entry name" value="IF-2"/>
    <property type="match status" value="1"/>
</dbReference>
<protein>
    <recommendedName>
        <fullName evidence="10">Translation initiation factor IF-2, mitochondrial</fullName>
    </recommendedName>
</protein>
<keyword evidence="6" id="KW-0809">Transit peptide</keyword>
<dbReference type="InterPro" id="IPR023115">
    <property type="entry name" value="TIF_IF2_dom3"/>
</dbReference>
<evidence type="ECO:0000259" key="13">
    <source>
        <dbReference type="PROSITE" id="PS51722"/>
    </source>
</evidence>
<dbReference type="InterPro" id="IPR015760">
    <property type="entry name" value="TIF_IF2"/>
</dbReference>
<dbReference type="Proteomes" id="UP000620104">
    <property type="component" value="Unassembled WGS sequence"/>
</dbReference>
<feature type="compositionally biased region" description="Basic and acidic residues" evidence="12">
    <location>
        <begin position="69"/>
        <end position="83"/>
    </location>
</feature>
<keyword evidence="11" id="KW-0175">Coiled coil</keyword>
<dbReference type="InterPro" id="IPR027417">
    <property type="entry name" value="P-loop_NTPase"/>
</dbReference>
<keyword evidence="3" id="KW-0396">Initiation factor</keyword>
<reference evidence="14" key="1">
    <citation type="submission" date="2020-07" db="EMBL/GenBank/DDBJ databases">
        <title>Draft Genome Sequence of a Deep-Sea Yeast, Naganishia (Cryptococcus) liquefaciens strain N6.</title>
        <authorList>
            <person name="Han Y.W."/>
            <person name="Kajitani R."/>
            <person name="Morimoto H."/>
            <person name="Parhat M."/>
            <person name="Tsubouchi H."/>
            <person name="Bakenova O."/>
            <person name="Ogata M."/>
            <person name="Argunhan B."/>
            <person name="Aoki R."/>
            <person name="Kajiwara S."/>
            <person name="Itoh T."/>
            <person name="Iwasaki H."/>
        </authorList>
    </citation>
    <scope>NUCLEOTIDE SEQUENCE</scope>
    <source>
        <strain evidence="14">N6</strain>
    </source>
</reference>
<dbReference type="InterPro" id="IPR000795">
    <property type="entry name" value="T_Tr_GTP-bd_dom"/>
</dbReference>
<evidence type="ECO:0000256" key="4">
    <source>
        <dbReference type="ARBA" id="ARBA00022741"/>
    </source>
</evidence>
<evidence type="ECO:0000256" key="6">
    <source>
        <dbReference type="ARBA" id="ARBA00022946"/>
    </source>
</evidence>
<dbReference type="GO" id="GO:0005739">
    <property type="term" value="C:mitochondrion"/>
    <property type="evidence" value="ECO:0007669"/>
    <property type="project" value="UniProtKB-SubCell"/>
</dbReference>
<dbReference type="InterPro" id="IPR000178">
    <property type="entry name" value="TF_IF2_bacterial-like"/>
</dbReference>
<dbReference type="SUPFAM" id="SSF52540">
    <property type="entry name" value="P-loop containing nucleoside triphosphate hydrolases"/>
    <property type="match status" value="1"/>
</dbReference>
<evidence type="ECO:0000256" key="11">
    <source>
        <dbReference type="SAM" id="Coils"/>
    </source>
</evidence>
<feature type="coiled-coil region" evidence="11">
    <location>
        <begin position="600"/>
        <end position="633"/>
    </location>
</feature>
<evidence type="ECO:0000256" key="1">
    <source>
        <dbReference type="ARBA" id="ARBA00004173"/>
    </source>
</evidence>
<feature type="compositionally biased region" description="Basic residues" evidence="12">
    <location>
        <begin position="158"/>
        <end position="170"/>
    </location>
</feature>
<keyword evidence="7" id="KW-0496">Mitochondrion</keyword>
<dbReference type="OrthoDB" id="361630at2759"/>
<keyword evidence="8" id="KW-0342">GTP-binding</keyword>
<sequence length="864" mass="92407">MHAIRRIHSSVRCSRPKPQDVDSLLNSLLGRTADADAAAAPVVPTARSWAAGPTTTTTTRGKVPSFAAARRDAGAGNKERESRFGLVKRKGAGAGNRSSSRVNATPNSNPNPNPNPRAVKPDGPRKTTSPRPSLAESAAGIDVGPMEDVEVEREHEGRRKHARQQSHRRGGSQGRGSLRDVQQQQQQQQQPPPPPPPPPPPARRKTPKPIHTAVVVVDRQVFIPPSVRVGDLARIVDQKLPALQRKMQRIGMTPEQTHSDYLLSAEDASLVAMEYNLTPIVDAEKSFDIYPDPPPTAEQMALLPSRPPVVTIMGHVDHGKTTLLDALRHTSVAAGEAGGITQHIGAFSVPLLAAAASASASASASGPDEAEAAAITFLDTPGHAAFTAMRARGAHVTDIVVLVVAADDGVMPQTREVIELVKAEGEHIGLVVAINKCDKPAVDIHRVKNALMVEGVYLEEDGGDVPSVQVSGLHRIGLDELVETLATVAEVRDLRASRTSKAEGFVLESRVEKGRGNVATVLITRGTLRTGDAIVAGQTWCRVRQMTDDKARPVKEALPGMPVIVTGWKDVPSAGDEILQAPNEEDAKRAVANRRRDAERKALMADVERINEKRRLERERIEQDEAIADAAKAEGVDPVAATAAAHRQSDNAPTFRELRLVIRADVSGTVEAVVGALEHIGNKEAGVKIIHAGVGDVAESDVAIAEAAQGMIIGFSVKAAKSVTSHAAKSNVPIHLETVIYRLIETVRAKVASLLPPVIETRVLGEATVLQMFSIAVKGKESASIAGCRVSNGVIGRHDLVRVLRGEERQVIFDGTLDSLKHVKKDISEARKGSECGLSVHGFKEIKDGDVIVAYQKVEKPREL</sequence>
<evidence type="ECO:0000313" key="14">
    <source>
        <dbReference type="EMBL" id="GHJ87989.1"/>
    </source>
</evidence>
<evidence type="ECO:0000256" key="2">
    <source>
        <dbReference type="ARBA" id="ARBA00007733"/>
    </source>
</evidence>
<dbReference type="SUPFAM" id="SSF52156">
    <property type="entry name" value="Initiation factor IF2/eIF5b, domain 3"/>
    <property type="match status" value="1"/>
</dbReference>
<dbReference type="SUPFAM" id="SSF50447">
    <property type="entry name" value="Translation proteins"/>
    <property type="match status" value="2"/>
</dbReference>
<dbReference type="PANTHER" id="PTHR43381">
    <property type="entry name" value="TRANSLATION INITIATION FACTOR IF-2-RELATED"/>
    <property type="match status" value="1"/>
</dbReference>
<evidence type="ECO:0000313" key="15">
    <source>
        <dbReference type="Proteomes" id="UP000620104"/>
    </source>
</evidence>
<dbReference type="GO" id="GO:0003743">
    <property type="term" value="F:translation initiation factor activity"/>
    <property type="evidence" value="ECO:0007669"/>
    <property type="project" value="UniProtKB-KW"/>
</dbReference>
<dbReference type="FunFam" id="3.40.50.10050:FF:000001">
    <property type="entry name" value="Translation initiation factor IF-2"/>
    <property type="match status" value="1"/>
</dbReference>
<dbReference type="CDD" id="cd01887">
    <property type="entry name" value="IF2_eIF5B"/>
    <property type="match status" value="1"/>
</dbReference>
<evidence type="ECO:0000256" key="8">
    <source>
        <dbReference type="ARBA" id="ARBA00023134"/>
    </source>
</evidence>
<dbReference type="Pfam" id="PF22042">
    <property type="entry name" value="EF-G_D2"/>
    <property type="match status" value="1"/>
</dbReference>
<dbReference type="GO" id="GO:0005525">
    <property type="term" value="F:GTP binding"/>
    <property type="evidence" value="ECO:0007669"/>
    <property type="project" value="UniProtKB-KW"/>
</dbReference>
<dbReference type="Pfam" id="PF00009">
    <property type="entry name" value="GTP_EFTU"/>
    <property type="match status" value="1"/>
</dbReference>